<dbReference type="PANTHER" id="PTHR42791">
    <property type="entry name" value="GNAT FAMILY ACETYLTRANSFERASE"/>
    <property type="match status" value="1"/>
</dbReference>
<dbReference type="SUPFAM" id="SSF55729">
    <property type="entry name" value="Acyl-CoA N-acyltransferases (Nat)"/>
    <property type="match status" value="1"/>
</dbReference>
<evidence type="ECO:0000313" key="3">
    <source>
        <dbReference type="Proteomes" id="UP000799441"/>
    </source>
</evidence>
<organism evidence="2 3">
    <name type="scientific">Polychaeton citri CBS 116435</name>
    <dbReference type="NCBI Taxonomy" id="1314669"/>
    <lineage>
        <taxon>Eukaryota</taxon>
        <taxon>Fungi</taxon>
        <taxon>Dikarya</taxon>
        <taxon>Ascomycota</taxon>
        <taxon>Pezizomycotina</taxon>
        <taxon>Dothideomycetes</taxon>
        <taxon>Dothideomycetidae</taxon>
        <taxon>Capnodiales</taxon>
        <taxon>Capnodiaceae</taxon>
        <taxon>Polychaeton</taxon>
    </lineage>
</organism>
<reference evidence="2" key="1">
    <citation type="journal article" date="2020" name="Stud. Mycol.">
        <title>101 Dothideomycetes genomes: a test case for predicting lifestyles and emergence of pathogens.</title>
        <authorList>
            <person name="Haridas S."/>
            <person name="Albert R."/>
            <person name="Binder M."/>
            <person name="Bloem J."/>
            <person name="Labutti K."/>
            <person name="Salamov A."/>
            <person name="Andreopoulos B."/>
            <person name="Baker S."/>
            <person name="Barry K."/>
            <person name="Bills G."/>
            <person name="Bluhm B."/>
            <person name="Cannon C."/>
            <person name="Castanera R."/>
            <person name="Culley D."/>
            <person name="Daum C."/>
            <person name="Ezra D."/>
            <person name="Gonzalez J."/>
            <person name="Henrissat B."/>
            <person name="Kuo A."/>
            <person name="Liang C."/>
            <person name="Lipzen A."/>
            <person name="Lutzoni F."/>
            <person name="Magnuson J."/>
            <person name="Mondo S."/>
            <person name="Nolan M."/>
            <person name="Ohm R."/>
            <person name="Pangilinan J."/>
            <person name="Park H.-J."/>
            <person name="Ramirez L."/>
            <person name="Alfaro M."/>
            <person name="Sun H."/>
            <person name="Tritt A."/>
            <person name="Yoshinaga Y."/>
            <person name="Zwiers L.-H."/>
            <person name="Turgeon B."/>
            <person name="Goodwin S."/>
            <person name="Spatafora J."/>
            <person name="Crous P."/>
            <person name="Grigoriev I."/>
        </authorList>
    </citation>
    <scope>NUCLEOTIDE SEQUENCE</scope>
    <source>
        <strain evidence="2">CBS 116435</strain>
    </source>
</reference>
<proteinExistence type="predicted"/>
<evidence type="ECO:0008006" key="4">
    <source>
        <dbReference type="Google" id="ProtNLM"/>
    </source>
</evidence>
<dbReference type="Proteomes" id="UP000799441">
    <property type="component" value="Unassembled WGS sequence"/>
</dbReference>
<evidence type="ECO:0000313" key="2">
    <source>
        <dbReference type="EMBL" id="KAF2722473.1"/>
    </source>
</evidence>
<dbReference type="PANTHER" id="PTHR42791:SF2">
    <property type="entry name" value="N-ACETYLTRANSFERASE DOMAIN-CONTAINING PROTEIN"/>
    <property type="match status" value="1"/>
</dbReference>
<dbReference type="AlphaFoldDB" id="A0A9P4UR57"/>
<protein>
    <recommendedName>
        <fullName evidence="4">N-acetyltransferase domain-containing protein</fullName>
    </recommendedName>
</protein>
<accession>A0A9P4UR57</accession>
<dbReference type="InterPro" id="IPR052523">
    <property type="entry name" value="Trichothecene_AcTrans"/>
</dbReference>
<keyword evidence="3" id="KW-1185">Reference proteome</keyword>
<dbReference type="OrthoDB" id="4738875at2759"/>
<name>A0A9P4UR57_9PEZI</name>
<feature type="compositionally biased region" description="Basic and acidic residues" evidence="1">
    <location>
        <begin position="90"/>
        <end position="103"/>
    </location>
</feature>
<comment type="caution">
    <text evidence="2">The sequence shown here is derived from an EMBL/GenBank/DDBJ whole genome shotgun (WGS) entry which is preliminary data.</text>
</comment>
<dbReference type="InterPro" id="IPR016181">
    <property type="entry name" value="Acyl_CoA_acyltransferase"/>
</dbReference>
<sequence length="235" mass="26474">MEDFVLEEAVPADVSVLARLIYNGWSDDAFWQIVLGDGTADQVLRWLEGFLAARFSQPHNKTFKIAEVSTGRIVAYTNLLWPALEEHNEEAGKKQDGMTKSKEQPPPPPFITNASLWTAFQVSLSTSRFGYDSTQHFHRRGTFVDVKCQRKGFGKWLTRHCNAIADEYGAATFVGAKKKSRGMFAAMGFQAVGVIEMDVSDWGGPGGERFNCLRRLPWQECEIQGIEVPFEKEKF</sequence>
<gene>
    <name evidence="2" type="ORF">K431DRAFT_283890</name>
</gene>
<dbReference type="GO" id="GO:0016747">
    <property type="term" value="F:acyltransferase activity, transferring groups other than amino-acyl groups"/>
    <property type="evidence" value="ECO:0007669"/>
    <property type="project" value="InterPro"/>
</dbReference>
<dbReference type="EMBL" id="MU003782">
    <property type="protein sequence ID" value="KAF2722473.1"/>
    <property type="molecule type" value="Genomic_DNA"/>
</dbReference>
<dbReference type="Gene3D" id="3.40.630.30">
    <property type="match status" value="1"/>
</dbReference>
<evidence type="ECO:0000256" key="1">
    <source>
        <dbReference type="SAM" id="MobiDB-lite"/>
    </source>
</evidence>
<feature type="region of interest" description="Disordered" evidence="1">
    <location>
        <begin position="90"/>
        <end position="109"/>
    </location>
</feature>